<dbReference type="InterPro" id="IPR000836">
    <property type="entry name" value="PRTase_dom"/>
</dbReference>
<sequence length="151" mass="17417">MLEENQKLIFTWDEFWQYCQKVTEKIIQENQEYSQIISILRGGFYLGDYLSRRLNIPLSAIVAKSYSEQNQQGNLLLGQLSCIEPPTNRVLLVDDLLDTGVTMIAVKKALENQWQVKVDTAVIWQKSHSQCQADYFGEITPASVWIVQPFD</sequence>
<dbReference type="Pfam" id="PF00156">
    <property type="entry name" value="Pribosyltran"/>
    <property type="match status" value="1"/>
</dbReference>
<dbReference type="Proteomes" id="UP000437131">
    <property type="component" value="Unassembled WGS sequence"/>
</dbReference>
<dbReference type="GO" id="GO:0016757">
    <property type="term" value="F:glycosyltransferase activity"/>
    <property type="evidence" value="ECO:0007669"/>
    <property type="project" value="UniProtKB-KW"/>
</dbReference>
<evidence type="ECO:0000313" key="4">
    <source>
        <dbReference type="EMBL" id="MTF38757.1"/>
    </source>
</evidence>
<dbReference type="PANTHER" id="PTHR43363:SF1">
    <property type="entry name" value="HYPOXANTHINE-GUANINE PHOSPHORIBOSYLTRANSFERASE"/>
    <property type="match status" value="1"/>
</dbReference>
<feature type="domain" description="Phosphoribosyltransferase" evidence="3">
    <location>
        <begin position="9"/>
        <end position="133"/>
    </location>
</feature>
<dbReference type="InterPro" id="IPR029057">
    <property type="entry name" value="PRTase-like"/>
</dbReference>
<name>A0A844GQJ5_9CHRO</name>
<dbReference type="PANTHER" id="PTHR43363">
    <property type="entry name" value="HYPOXANTHINE PHOSPHORIBOSYLTRANSFERASE"/>
    <property type="match status" value="1"/>
</dbReference>
<comment type="caution">
    <text evidence="4">The sequence shown here is derived from an EMBL/GenBank/DDBJ whole genome shotgun (WGS) entry which is preliminary data.</text>
</comment>
<dbReference type="AlphaFoldDB" id="A0A844GQJ5"/>
<dbReference type="Gene3D" id="3.40.50.2020">
    <property type="match status" value="1"/>
</dbReference>
<proteinExistence type="predicted"/>
<reference evidence="4 5" key="1">
    <citation type="submission" date="2019-11" db="EMBL/GenBank/DDBJ databases">
        <title>Isolation of a new High Light Tolerant Cyanobacteria.</title>
        <authorList>
            <person name="Dobson Z."/>
            <person name="Vaughn N."/>
            <person name="Vaughn M."/>
            <person name="Fromme P."/>
            <person name="Mazor Y."/>
        </authorList>
    </citation>
    <scope>NUCLEOTIDE SEQUENCE [LARGE SCALE GENOMIC DNA]</scope>
    <source>
        <strain evidence="4 5">0216</strain>
    </source>
</reference>
<keyword evidence="2 4" id="KW-0808">Transferase</keyword>
<organism evidence="4 5">
    <name type="scientific">Cyanobacterium aponinum 0216</name>
    <dbReference type="NCBI Taxonomy" id="2676140"/>
    <lineage>
        <taxon>Bacteria</taxon>
        <taxon>Bacillati</taxon>
        <taxon>Cyanobacteriota</taxon>
        <taxon>Cyanophyceae</taxon>
        <taxon>Oscillatoriophycideae</taxon>
        <taxon>Chroococcales</taxon>
        <taxon>Geminocystaceae</taxon>
        <taxon>Cyanobacterium</taxon>
    </lineage>
</organism>
<dbReference type="EMBL" id="WMIA01000007">
    <property type="protein sequence ID" value="MTF38757.1"/>
    <property type="molecule type" value="Genomic_DNA"/>
</dbReference>
<gene>
    <name evidence="4" type="ORF">GGC33_07430</name>
</gene>
<evidence type="ECO:0000313" key="5">
    <source>
        <dbReference type="Proteomes" id="UP000437131"/>
    </source>
</evidence>
<dbReference type="RefSeq" id="WP_155083619.1">
    <property type="nucleotide sequence ID" value="NZ_WMIA01000007.1"/>
</dbReference>
<protein>
    <submittedName>
        <fullName evidence="4">Phosphoribosyltransferase</fullName>
    </submittedName>
</protein>
<accession>A0A844GQJ5</accession>
<keyword evidence="1 4" id="KW-0328">Glycosyltransferase</keyword>
<dbReference type="CDD" id="cd06223">
    <property type="entry name" value="PRTases_typeI"/>
    <property type="match status" value="1"/>
</dbReference>
<evidence type="ECO:0000256" key="1">
    <source>
        <dbReference type="ARBA" id="ARBA00022676"/>
    </source>
</evidence>
<evidence type="ECO:0000259" key="3">
    <source>
        <dbReference type="Pfam" id="PF00156"/>
    </source>
</evidence>
<evidence type="ECO:0000256" key="2">
    <source>
        <dbReference type="ARBA" id="ARBA00022679"/>
    </source>
</evidence>
<dbReference type="SUPFAM" id="SSF53271">
    <property type="entry name" value="PRTase-like"/>
    <property type="match status" value="1"/>
</dbReference>